<evidence type="ECO:0000259" key="8">
    <source>
        <dbReference type="Pfam" id="PF00056"/>
    </source>
</evidence>
<name>A0A4U8YL36_9BACT</name>
<dbReference type="InterPro" id="IPR036291">
    <property type="entry name" value="NAD(P)-bd_dom_sf"/>
</dbReference>
<dbReference type="EMBL" id="CAADHO010000003">
    <property type="protein sequence ID" value="VFQ44320.1"/>
    <property type="molecule type" value="Genomic_DNA"/>
</dbReference>
<evidence type="ECO:0000256" key="1">
    <source>
        <dbReference type="ARBA" id="ARBA00022532"/>
    </source>
</evidence>
<feature type="active site" description="Proton acceptor" evidence="4">
    <location>
        <position position="174"/>
    </location>
</feature>
<feature type="binding site" evidence="6">
    <location>
        <position position="34"/>
    </location>
    <ligand>
        <name>NAD(+)</name>
        <dbReference type="ChEBI" id="CHEBI:57540"/>
    </ligand>
</feature>
<dbReference type="GO" id="GO:0006099">
    <property type="term" value="P:tricarboxylic acid cycle"/>
    <property type="evidence" value="ECO:0007669"/>
    <property type="project" value="UniProtKB-KW"/>
</dbReference>
<evidence type="ECO:0000313" key="10">
    <source>
        <dbReference type="EMBL" id="VFQ44320.1"/>
    </source>
</evidence>
<dbReference type="InterPro" id="IPR022383">
    <property type="entry name" value="Lactate/malate_DH_C"/>
</dbReference>
<dbReference type="InterPro" id="IPR015955">
    <property type="entry name" value="Lactate_DH/Glyco_Ohase_4_C"/>
</dbReference>
<dbReference type="AlphaFoldDB" id="A0A4U8YL36"/>
<feature type="domain" description="Lactate/malate dehydrogenase C-terminal" evidence="9">
    <location>
        <begin position="146"/>
        <end position="306"/>
    </location>
</feature>
<feature type="domain" description="Lactate/malate dehydrogenase N-terminal" evidence="8">
    <location>
        <begin position="5"/>
        <end position="132"/>
    </location>
</feature>
<dbReference type="InterPro" id="IPR011275">
    <property type="entry name" value="Malate_DH_type3"/>
</dbReference>
<dbReference type="Pfam" id="PF02866">
    <property type="entry name" value="Ldh_1_C"/>
    <property type="match status" value="1"/>
</dbReference>
<gene>
    <name evidence="10" type="ORF">MSL71_19660</name>
</gene>
<keyword evidence="2 7" id="KW-0560">Oxidoreductase</keyword>
<evidence type="ECO:0000256" key="4">
    <source>
        <dbReference type="PIRSR" id="PIRSR000102-1"/>
    </source>
</evidence>
<keyword evidence="3 6" id="KW-0520">NAD</keyword>
<feature type="binding site" evidence="5">
    <location>
        <position position="150"/>
    </location>
    <ligand>
        <name>substrate</name>
    </ligand>
</feature>
<evidence type="ECO:0000256" key="7">
    <source>
        <dbReference type="RuleBase" id="RU003369"/>
    </source>
</evidence>
<dbReference type="RefSeq" id="WP_180139593.1">
    <property type="nucleotide sequence ID" value="NZ_CAADHO010000003.1"/>
</dbReference>
<dbReference type="PANTHER" id="PTHR43128">
    <property type="entry name" value="L-2-HYDROXYCARBOXYLATE DEHYDROGENASE (NAD(P)(+))"/>
    <property type="match status" value="1"/>
</dbReference>
<feature type="binding site" evidence="5">
    <location>
        <position position="83"/>
    </location>
    <ligand>
        <name>substrate</name>
    </ligand>
</feature>
<dbReference type="Gene3D" id="3.90.110.10">
    <property type="entry name" value="Lactate dehydrogenase/glycoside hydrolase, family 4, C-terminal"/>
    <property type="match status" value="1"/>
</dbReference>
<keyword evidence="1" id="KW-0816">Tricarboxylic acid cycle</keyword>
<accession>A0A4U8YL36</accession>
<dbReference type="Gene3D" id="3.40.50.720">
    <property type="entry name" value="NAD(P)-binding Rossmann-like Domain"/>
    <property type="match status" value="1"/>
</dbReference>
<organism evidence="10 11">
    <name type="scientific">Desulfoluna butyratoxydans</name>
    <dbReference type="NCBI Taxonomy" id="231438"/>
    <lineage>
        <taxon>Bacteria</taxon>
        <taxon>Pseudomonadati</taxon>
        <taxon>Thermodesulfobacteriota</taxon>
        <taxon>Desulfobacteria</taxon>
        <taxon>Desulfobacterales</taxon>
        <taxon>Desulfolunaceae</taxon>
        <taxon>Desulfoluna</taxon>
    </lineage>
</organism>
<protein>
    <submittedName>
        <fullName evidence="10">Lactate/malate dehydrogenase c-terminal</fullName>
    </submittedName>
</protein>
<evidence type="ECO:0000256" key="5">
    <source>
        <dbReference type="PIRSR" id="PIRSR000102-2"/>
    </source>
</evidence>
<evidence type="ECO:0000256" key="2">
    <source>
        <dbReference type="ARBA" id="ARBA00023002"/>
    </source>
</evidence>
<dbReference type="InterPro" id="IPR001236">
    <property type="entry name" value="Lactate/malate_DH_N"/>
</dbReference>
<dbReference type="PIRSF" id="PIRSF000102">
    <property type="entry name" value="Lac_mal_DH"/>
    <property type="match status" value="1"/>
</dbReference>
<dbReference type="SUPFAM" id="SSF56327">
    <property type="entry name" value="LDH C-terminal domain-like"/>
    <property type="match status" value="1"/>
</dbReference>
<dbReference type="PANTHER" id="PTHR43128:SF16">
    <property type="entry name" value="L-LACTATE DEHYDROGENASE"/>
    <property type="match status" value="1"/>
</dbReference>
<dbReference type="InterPro" id="IPR001557">
    <property type="entry name" value="L-lactate/malate_DH"/>
</dbReference>
<comment type="similarity">
    <text evidence="7">Belongs to the LDH/MDH superfamily.</text>
</comment>
<evidence type="ECO:0000256" key="6">
    <source>
        <dbReference type="PIRSR" id="PIRSR000102-3"/>
    </source>
</evidence>
<reference evidence="10 11" key="1">
    <citation type="submission" date="2019-03" db="EMBL/GenBank/DDBJ databases">
        <authorList>
            <person name="Nijsse B."/>
        </authorList>
    </citation>
    <scope>NUCLEOTIDE SEQUENCE [LARGE SCALE GENOMIC DNA]</scope>
    <source>
        <strain evidence="10">Desulfoluna butyratoxydans MSL71</strain>
    </source>
</reference>
<feature type="binding site" evidence="6">
    <location>
        <position position="96"/>
    </location>
    <ligand>
        <name>NAD(+)</name>
        <dbReference type="ChEBI" id="CHEBI:57540"/>
    </ligand>
</feature>
<dbReference type="NCBIfam" id="NF004863">
    <property type="entry name" value="PRK06223.1"/>
    <property type="match status" value="1"/>
</dbReference>
<evidence type="ECO:0000256" key="3">
    <source>
        <dbReference type="ARBA" id="ARBA00023027"/>
    </source>
</evidence>
<dbReference type="Pfam" id="PF00056">
    <property type="entry name" value="Ldh_1_N"/>
    <property type="match status" value="1"/>
</dbReference>
<proteinExistence type="inferred from homology"/>
<evidence type="ECO:0000259" key="9">
    <source>
        <dbReference type="Pfam" id="PF02866"/>
    </source>
</evidence>
<sequence length="309" mass="33903">MTVRKIFIAGAGNVGSAAAAFMATKQLGNIYLYDILEDFAVGQAMDINQSLPYWRSDSKVTGCRSLGEMEGADVVVITAGGKRAEGMTRLDLLYQNLDIMYEIGEVVMALAPDAFVHVTSNPVDVLTWALKERWPKMKVTGLGCALDAMRFRFFLAEHLNVSREAVNCTVIGTHDDNMIPLVNRADVGGTPVKEHLSADDEERLITLVKHGGGDIVKRLKTRSGFFAAATKVTQIVESHLHNKQHIFPLSVIINGEYGYSDMALSLPVSIGERGAHKVFEFDLSDEERAQLDVCADSMRTVIAEIRARA</sequence>
<dbReference type="GO" id="GO:0006089">
    <property type="term" value="P:lactate metabolic process"/>
    <property type="evidence" value="ECO:0007669"/>
    <property type="project" value="TreeGrafter"/>
</dbReference>
<feature type="binding site" evidence="5">
    <location>
        <position position="89"/>
    </location>
    <ligand>
        <name>substrate</name>
    </ligand>
</feature>
<dbReference type="Proteomes" id="UP000507962">
    <property type="component" value="Unassembled WGS sequence"/>
</dbReference>
<dbReference type="GO" id="GO:0004459">
    <property type="term" value="F:L-lactate dehydrogenase (NAD+) activity"/>
    <property type="evidence" value="ECO:0007669"/>
    <property type="project" value="TreeGrafter"/>
</dbReference>
<dbReference type="SUPFAM" id="SSF51735">
    <property type="entry name" value="NAD(P)-binding Rossmann-fold domains"/>
    <property type="match status" value="1"/>
</dbReference>
<evidence type="ECO:0000313" key="11">
    <source>
        <dbReference type="Proteomes" id="UP000507962"/>
    </source>
</evidence>
<feature type="binding site" evidence="5">
    <location>
        <position position="121"/>
    </location>
    <ligand>
        <name>substrate</name>
    </ligand>
</feature>
<dbReference type="CDD" id="cd01339">
    <property type="entry name" value="LDH-like_MDH"/>
    <property type="match status" value="1"/>
</dbReference>
<feature type="binding site" evidence="6">
    <location>
        <begin position="10"/>
        <end position="15"/>
    </location>
    <ligand>
        <name>NAD(+)</name>
        <dbReference type="ChEBI" id="CHEBI:57540"/>
    </ligand>
</feature>
<dbReference type="PRINTS" id="PR00086">
    <property type="entry name" value="LLDHDRGNASE"/>
</dbReference>
<keyword evidence="11" id="KW-1185">Reference proteome</keyword>